<dbReference type="AlphaFoldDB" id="A0A1I6PKY9"/>
<feature type="chain" id="PRO_5011448091" evidence="1">
    <location>
        <begin position="32"/>
        <end position="827"/>
    </location>
</feature>
<dbReference type="STRING" id="1176198.SAMN05444716_101580"/>
<gene>
    <name evidence="2" type="ORF">SAMN05444716_101580</name>
</gene>
<proteinExistence type="predicted"/>
<dbReference type="InterPro" id="IPR022435">
    <property type="entry name" value="Surface-anchored_actinobac"/>
</dbReference>
<dbReference type="Proteomes" id="UP000198873">
    <property type="component" value="Unassembled WGS sequence"/>
</dbReference>
<dbReference type="EMBL" id="FPAB01000001">
    <property type="protein sequence ID" value="SFS40846.1"/>
    <property type="molecule type" value="Genomic_DNA"/>
</dbReference>
<dbReference type="NCBIfam" id="NF038134">
    <property type="entry name" value="choice_anch_M"/>
    <property type="match status" value="2"/>
</dbReference>
<feature type="signal peptide" evidence="1">
    <location>
        <begin position="1"/>
        <end position="31"/>
    </location>
</feature>
<sequence length="827" mass="86654">MTTRSSPRRRKAVAVLAAVMLAAGTATAAHAADPLILDHGHIDTFHVAVEDGELVLSLAEDVTGSHVRHQPEDVLLRVKEEAWTEQIPSQFPGSPEGYVLPLTQDRNLIWPGWDTNGVAGSGYTDVSIDITDVNGPGDIHLYTLTGFGTPTSLLQDGGFQLPGTIREARPAHTHAQWTFSAAGEYTLQVRATATDPDTGATLTSNPGTYAFSVGDGAAGQPQIPSSLAIHGLADHYHTGDTVSLTAVPDVATDLDHYHWYTRDNASDSWSVVPGLGGAEFTGIADHDGRQIKAALFGDDHAVVAESEPVTVHIDDHGDGEEPIGTVLTVTGAEGHFHPGDTVELTAVQEPATDLDHYHWFTRPDGAAAWSLAGDAGTTDTYTFTALADIDGYQVQARLYDDHHDTVATSEPVTLHIQDHGDGEGPVDMVLTVTGAEGHFHPGDTVELTAVQEPATDLDHYHWFTRPDADATWSLAGDAGTTDTYTFTAQADIDGYQVQARLYDDHHDTVATSEPVTLHIQDHSGDHGTGGGTTGTVIGNTSEPRLCLPQEQEVEREVPVTEDFSLVLDHGHIDLFNVTADGGSLTLDLKEDVTGSHERHAPGEVLLHVKPEAYTDAIPEGYPGAPAGYLLPLTQNPDLIWPGWDTNGVAGSGYTDVTIDITAVDGPGDVYLYTTSTFGAAVPVLEGGGFELPGSVREQSPAHTHAQWTFSEPGQYTLTARATATDPAGGGSITSGEETYTFAVDTLPEAAASATGTITETVVVGRTADGEECDLPGGAGGAGGDGANGGLASTGTPYVAGIAVLGTSLLAGGAATTALRRRFFGPAV</sequence>
<dbReference type="RefSeq" id="WP_093842069.1">
    <property type="nucleotide sequence ID" value="NZ_FPAB01000001.1"/>
</dbReference>
<keyword evidence="3" id="KW-1185">Reference proteome</keyword>
<evidence type="ECO:0000256" key="1">
    <source>
        <dbReference type="SAM" id="SignalP"/>
    </source>
</evidence>
<accession>A0A1I6PKY9</accession>
<dbReference type="NCBIfam" id="TIGR03769">
    <property type="entry name" value="P_ac_wall_RPT"/>
    <property type="match status" value="2"/>
</dbReference>
<evidence type="ECO:0000313" key="2">
    <source>
        <dbReference type="EMBL" id="SFS40846.1"/>
    </source>
</evidence>
<keyword evidence="1" id="KW-0732">Signal</keyword>
<name>A0A1I6PKY9_9ACTN</name>
<reference evidence="3" key="1">
    <citation type="submission" date="2016-10" db="EMBL/GenBank/DDBJ databases">
        <authorList>
            <person name="Varghese N."/>
            <person name="Submissions S."/>
        </authorList>
    </citation>
    <scope>NUCLEOTIDE SEQUENCE [LARGE SCALE GENOMIC DNA]</scope>
    <source>
        <strain evidence="3">CGMCC 4.7047</strain>
    </source>
</reference>
<evidence type="ECO:0000313" key="3">
    <source>
        <dbReference type="Proteomes" id="UP000198873"/>
    </source>
</evidence>
<organism evidence="2 3">
    <name type="scientific">Streptomyces harbinensis</name>
    <dbReference type="NCBI Taxonomy" id="1176198"/>
    <lineage>
        <taxon>Bacteria</taxon>
        <taxon>Bacillati</taxon>
        <taxon>Actinomycetota</taxon>
        <taxon>Actinomycetes</taxon>
        <taxon>Kitasatosporales</taxon>
        <taxon>Streptomycetaceae</taxon>
        <taxon>Streptomyces</taxon>
    </lineage>
</organism>
<protein>
    <submittedName>
        <fullName evidence="2">Surface-anchored protein</fullName>
    </submittedName>
</protein>